<comment type="caution">
    <text evidence="4">The sequence shown here is derived from an EMBL/GenBank/DDBJ whole genome shotgun (WGS) entry which is preliminary data.</text>
</comment>
<protein>
    <submittedName>
        <fullName evidence="4">Uncharacterized protein</fullName>
    </submittedName>
</protein>
<dbReference type="EMBL" id="BDIP01000872">
    <property type="protein sequence ID" value="GIQ82954.1"/>
    <property type="molecule type" value="Genomic_DNA"/>
</dbReference>
<feature type="compositionally biased region" description="Polar residues" evidence="3">
    <location>
        <begin position="327"/>
        <end position="345"/>
    </location>
</feature>
<feature type="region of interest" description="Disordered" evidence="3">
    <location>
        <begin position="1464"/>
        <end position="1500"/>
    </location>
</feature>
<feature type="non-terminal residue" evidence="4">
    <location>
        <position position="1"/>
    </location>
</feature>
<feature type="compositionally biased region" description="Acidic residues" evidence="3">
    <location>
        <begin position="1156"/>
        <end position="1173"/>
    </location>
</feature>
<feature type="region of interest" description="Disordered" evidence="3">
    <location>
        <begin position="672"/>
        <end position="699"/>
    </location>
</feature>
<feature type="compositionally biased region" description="Polar residues" evidence="3">
    <location>
        <begin position="308"/>
        <end position="318"/>
    </location>
</feature>
<reference evidence="4 5" key="1">
    <citation type="journal article" date="2018" name="PLoS ONE">
        <title>The draft genome of Kipferlia bialata reveals reductive genome evolution in fornicate parasites.</title>
        <authorList>
            <person name="Tanifuji G."/>
            <person name="Takabayashi S."/>
            <person name="Kume K."/>
            <person name="Takagi M."/>
            <person name="Nakayama T."/>
            <person name="Kamikawa R."/>
            <person name="Inagaki Y."/>
            <person name="Hashimoto T."/>
        </authorList>
    </citation>
    <scope>NUCLEOTIDE SEQUENCE [LARGE SCALE GENOMIC DNA]</scope>
    <source>
        <strain evidence="4">NY0173</strain>
    </source>
</reference>
<feature type="region of interest" description="Disordered" evidence="3">
    <location>
        <begin position="616"/>
        <end position="654"/>
    </location>
</feature>
<accession>A0A9K3CWL8</accession>
<feature type="compositionally biased region" description="Basic and acidic residues" evidence="3">
    <location>
        <begin position="1125"/>
        <end position="1146"/>
    </location>
</feature>
<feature type="compositionally biased region" description="Low complexity" evidence="3">
    <location>
        <begin position="832"/>
        <end position="849"/>
    </location>
</feature>
<feature type="region of interest" description="Disordered" evidence="3">
    <location>
        <begin position="1125"/>
        <end position="1193"/>
    </location>
</feature>
<keyword evidence="5" id="KW-1185">Reference proteome</keyword>
<evidence type="ECO:0000313" key="4">
    <source>
        <dbReference type="EMBL" id="GIQ82954.1"/>
    </source>
</evidence>
<dbReference type="PANTHER" id="PTHR15454:SF56">
    <property type="entry name" value="PROTEIN PHOSPHATASE 1 REGULATORY SUBUNIT 7-RELATED"/>
    <property type="match status" value="1"/>
</dbReference>
<dbReference type="OrthoDB" id="430293at2759"/>
<gene>
    <name evidence="4" type="ORF">KIPB_004188</name>
</gene>
<feature type="compositionally biased region" description="Polar residues" evidence="3">
    <location>
        <begin position="135"/>
        <end position="144"/>
    </location>
</feature>
<proteinExistence type="predicted"/>
<feature type="compositionally biased region" description="Basic and acidic residues" evidence="3">
    <location>
        <begin position="171"/>
        <end position="185"/>
    </location>
</feature>
<feature type="compositionally biased region" description="Acidic residues" evidence="3">
    <location>
        <begin position="641"/>
        <end position="652"/>
    </location>
</feature>
<organism evidence="4 5">
    <name type="scientific">Kipferlia bialata</name>
    <dbReference type="NCBI Taxonomy" id="797122"/>
    <lineage>
        <taxon>Eukaryota</taxon>
        <taxon>Metamonada</taxon>
        <taxon>Carpediemonas-like organisms</taxon>
        <taxon>Kipferlia</taxon>
    </lineage>
</organism>
<name>A0A9K3CWL8_9EUKA</name>
<keyword evidence="2" id="KW-0677">Repeat</keyword>
<keyword evidence="1" id="KW-0433">Leucine-rich repeat</keyword>
<feature type="compositionally biased region" description="Basic and acidic residues" evidence="3">
    <location>
        <begin position="815"/>
        <end position="824"/>
    </location>
</feature>
<dbReference type="PANTHER" id="PTHR15454">
    <property type="entry name" value="NISCHARIN RELATED"/>
    <property type="match status" value="1"/>
</dbReference>
<dbReference type="Proteomes" id="UP000265618">
    <property type="component" value="Unassembled WGS sequence"/>
</dbReference>
<feature type="region of interest" description="Disordered" evidence="3">
    <location>
        <begin position="814"/>
        <end position="849"/>
    </location>
</feature>
<dbReference type="InterPro" id="IPR032675">
    <property type="entry name" value="LRR_dom_sf"/>
</dbReference>
<feature type="region of interest" description="Disordered" evidence="3">
    <location>
        <begin position="300"/>
        <end position="349"/>
    </location>
</feature>
<evidence type="ECO:0000256" key="3">
    <source>
        <dbReference type="SAM" id="MobiDB-lite"/>
    </source>
</evidence>
<feature type="region of interest" description="Disordered" evidence="3">
    <location>
        <begin position="570"/>
        <end position="604"/>
    </location>
</feature>
<evidence type="ECO:0000256" key="2">
    <source>
        <dbReference type="ARBA" id="ARBA00022737"/>
    </source>
</evidence>
<dbReference type="SUPFAM" id="SSF52075">
    <property type="entry name" value="Outer arm dynein light chain 1"/>
    <property type="match status" value="1"/>
</dbReference>
<feature type="compositionally biased region" description="Low complexity" evidence="3">
    <location>
        <begin position="186"/>
        <end position="195"/>
    </location>
</feature>
<dbReference type="Gene3D" id="3.80.10.10">
    <property type="entry name" value="Ribonuclease Inhibitor"/>
    <property type="match status" value="2"/>
</dbReference>
<evidence type="ECO:0000256" key="1">
    <source>
        <dbReference type="ARBA" id="ARBA00022614"/>
    </source>
</evidence>
<evidence type="ECO:0000313" key="5">
    <source>
        <dbReference type="Proteomes" id="UP000265618"/>
    </source>
</evidence>
<dbReference type="GO" id="GO:0005737">
    <property type="term" value="C:cytoplasm"/>
    <property type="evidence" value="ECO:0007669"/>
    <property type="project" value="TreeGrafter"/>
</dbReference>
<feature type="region of interest" description="Disordered" evidence="3">
    <location>
        <begin position="131"/>
        <end position="204"/>
    </location>
</feature>
<feature type="compositionally biased region" description="Acidic residues" evidence="3">
    <location>
        <begin position="580"/>
        <end position="596"/>
    </location>
</feature>
<sequence length="2114" mass="231175">VPLFDDTVSFGRYASFIQRSKEAAAAMAPTQGARVGLPLDTLSPYASVSGTVDTDTGTGLGYMVSLLERESEAQDSVDSDPTHAHTHGIEETPLGTLLRHHGSTLVEDHWVPSGHHVQEICDRVTHLKLDDTHSRQSGRQSMGTPGQRVSRGRVKGRGVASPGSGIIRRGSRNDLTEGDRERESSSPRNSRSSSVVGGGVGLGREGPMSPLTCVDLAPYTHLVSLSLSVPGGPPLLVGIQPLKQTLTSIAVTNTPIGLPSGILLADLGDGGLDSDLGDDTFGLSSQGADLYTRLMQVPSLSADADPNHTPSGTGTHTPLSGVGAHSGTPTTRGIMSGMSGDSPTPSGLGVRGVLSPGTHALGTYDLVVHRSPYRWEALTSLSLTNCGIAAMDPSLLLLPCLTNLDLSYNDIRRVAYLFMSPCLHTVNLSFNRIASLQGIGAEVGSVADLNLRGNELRSLGGLSGLVGLERLDLSKNMLPRFQSILPLAKLPVLYSLLLEDNPMCTLPQYRVQTLILLSTLLQDRGVGFCLDELAPSQEELLKVHRVLDRAEARRREAAVVSADARVTHLLRGGKERGESMESEEEEGEGEESDMSDEGSWGEGPGLVVEEAYTHTSPTLPTHPEAADGLQSLQSPGGEGEREGDESTLEGDEASVWCIDGTDNEVSLTDRERVLSPGGTGVGSPGLTPSRTRGRGRRRGARIQRHIVDILPPSSLSEPLERAQGEVETLLTKLEDALWLRDYCRAGKAQARDGRHASWTSVHMEGAPTCADLSHIYERLTALIDGYPYSVRASITEQYMSRLSSLSEAVYAAETGTDRDGREGETLGGQTLPATDSSHSLSTSTSPPHALEVSSLSFQAGTSLGRERNRHLLHVEESDTERERETAIALQASALPGGASASLVSQAPTMRVFLLDQEVQALADAVSTPMVQGDTLRRMAQRLNRSMPVPLALKHIQDAVDKAIKITGETPPTYPEYDEYRSLWTHTSGSATVRQYLEARRKRSLAVKQASLAVAQRRIQYIQLRERHIRGTVRENDPPLGEGYFVLRDPVAVLVRRLFKYNSKDRGHRQREDERKVVPPLVLLSYAADAVAREVRGVVTRDDCPRTAYDSRVQTCRLASLYQAMEEKEREKREEEAREREREEKARHTSTLNTSDLDLEHDSEDIDSLEEAEREAEREAEALAEESETDRLPVLVSMYPDSDPVTGVLTLGDGVPRRATLIYDRHSDTLLAFPSERRRHQLYGGPILPVGRPEPIRQWPMRDLVAPLCVSGIMGPTLTLLFCNARKASVSDAHPVVHALRADPIYPLPLATLDRLRSMQYPDREGKGLLPLACADSMVSAEASLRGLVYSACAIQFEVDGEGVCKGLNSLMGGVIGPYILRRDRLEARHRRSHGVQTAQCFWTLCMGCSRTFRATPSGFCPFCRRGCYAWDIRTVREMPETGEETPIGGSASVMDRSLSLSLSQTEREGSVLEASTASASASLRSPGPSAPPSPTMSQVGKEVLDTKSPGYILRPLRAGVLLDRPQLSERLAICGGIYGEEAGTATGDNEDGAEGVDHLEGMSDPVNSDYQSGCEWAGGMGVDGAAPGMDDMGVEVNAEVPLPSVLMRRSAFLPTDTDPITSPLYAQVLRDVEPCLHSYIEMGVGQARCPEPVLRCTAATTHPETYRQRYISSYERTFPGASHHMAGAARGGEGLVARGYDKNAVLPPTQPMRGMAMDLDTTYLHPVSVPADDLSVLASPEVMQLLLEDGMPRLPFSLLSHCLEVPFKQQWTQWQESSTQTSMGDMGDVDGDTVEAEYGEELVSAWIVSVCMFHQPESRAVLAMYLTNRRILLARFEDSCDDDSEYYRVNTYLSVAHPPRVIPYAAYPLTTVGEVRVGLAGQRLRIEFQTDPYTDEIRAPLVLSLRDARLAVEVASGLERQVEAVYAQRQITVPSSFRVIDEREDTMTALGVSLDRPFEPVERLLGYSVMWYSINTRMGRTKKDTERRPLEEGALLVTNRRLVLLVEDYVHHPTSRIFEPDMFVTTPHFRQVAGADRSLSEVEGVHVTRHRARAEHREYTDCVVIRFAQDLSSGMRGRGGTKTEWRLYFEDWLHRARFVVQLGAMMPGVKIQAM</sequence>